<dbReference type="OrthoDB" id="5288404at2"/>
<evidence type="ECO:0000256" key="5">
    <source>
        <dbReference type="ARBA" id="ARBA00022840"/>
    </source>
</evidence>
<feature type="transmembrane region" description="Helical" evidence="8">
    <location>
        <begin position="274"/>
        <end position="296"/>
    </location>
</feature>
<organism evidence="11 12">
    <name type="scientific">Pelagibacterium lentulum</name>
    <dbReference type="NCBI Taxonomy" id="2029865"/>
    <lineage>
        <taxon>Bacteria</taxon>
        <taxon>Pseudomonadati</taxon>
        <taxon>Pseudomonadota</taxon>
        <taxon>Alphaproteobacteria</taxon>
        <taxon>Hyphomicrobiales</taxon>
        <taxon>Devosiaceae</taxon>
        <taxon>Pelagibacterium</taxon>
    </lineage>
</organism>
<keyword evidence="5" id="KW-0067">ATP-binding</keyword>
<comment type="subcellular location">
    <subcellularLocation>
        <location evidence="1">Cell membrane</location>
        <topology evidence="1">Multi-pass membrane protein</topology>
    </subcellularLocation>
</comment>
<accession>A0A916R9B4</accession>
<dbReference type="Proteomes" id="UP000596977">
    <property type="component" value="Unassembled WGS sequence"/>
</dbReference>
<dbReference type="InterPro" id="IPR017871">
    <property type="entry name" value="ABC_transporter-like_CS"/>
</dbReference>
<dbReference type="InterPro" id="IPR003593">
    <property type="entry name" value="AAA+_ATPase"/>
</dbReference>
<dbReference type="GO" id="GO:0005524">
    <property type="term" value="F:ATP binding"/>
    <property type="evidence" value="ECO:0007669"/>
    <property type="project" value="UniProtKB-KW"/>
</dbReference>
<name>A0A916R9B4_9HYPH</name>
<evidence type="ECO:0000256" key="7">
    <source>
        <dbReference type="ARBA" id="ARBA00023136"/>
    </source>
</evidence>
<dbReference type="InterPro" id="IPR011527">
    <property type="entry name" value="ABC1_TM_dom"/>
</dbReference>
<evidence type="ECO:0000313" key="11">
    <source>
        <dbReference type="EMBL" id="GGA44256.1"/>
    </source>
</evidence>
<dbReference type="RefSeq" id="WP_127072733.1">
    <property type="nucleotide sequence ID" value="NZ_BMKB01000002.1"/>
</dbReference>
<dbReference type="InterPro" id="IPR039421">
    <property type="entry name" value="Type_1_exporter"/>
</dbReference>
<evidence type="ECO:0000256" key="8">
    <source>
        <dbReference type="SAM" id="Phobius"/>
    </source>
</evidence>
<dbReference type="EMBL" id="BMKB01000002">
    <property type="protein sequence ID" value="GGA44256.1"/>
    <property type="molecule type" value="Genomic_DNA"/>
</dbReference>
<dbReference type="SUPFAM" id="SSF90123">
    <property type="entry name" value="ABC transporter transmembrane region"/>
    <property type="match status" value="1"/>
</dbReference>
<proteinExistence type="inferred from homology"/>
<comment type="caution">
    <text evidence="11">The sequence shown here is derived from an EMBL/GenBank/DDBJ whole genome shotgun (WGS) entry which is preliminary data.</text>
</comment>
<keyword evidence="3 8" id="KW-0812">Transmembrane</keyword>
<dbReference type="GO" id="GO:0034040">
    <property type="term" value="F:ATPase-coupled lipid transmembrane transporter activity"/>
    <property type="evidence" value="ECO:0007669"/>
    <property type="project" value="TreeGrafter"/>
</dbReference>
<feature type="domain" description="ABC transmembrane type-1" evidence="10">
    <location>
        <begin position="19"/>
        <end position="304"/>
    </location>
</feature>
<evidence type="ECO:0000256" key="1">
    <source>
        <dbReference type="ARBA" id="ARBA00004651"/>
    </source>
</evidence>
<dbReference type="InterPro" id="IPR003439">
    <property type="entry name" value="ABC_transporter-like_ATP-bd"/>
</dbReference>
<dbReference type="PROSITE" id="PS50893">
    <property type="entry name" value="ABC_TRANSPORTER_2"/>
    <property type="match status" value="1"/>
</dbReference>
<dbReference type="NCBIfam" id="TIGR02868">
    <property type="entry name" value="CydC"/>
    <property type="match status" value="1"/>
</dbReference>
<feature type="transmembrane region" description="Helical" evidence="8">
    <location>
        <begin position="131"/>
        <end position="156"/>
    </location>
</feature>
<dbReference type="PANTHER" id="PTHR24221:SF653">
    <property type="entry name" value="TRANSPORT ATP-BINDING PROTEIN CYDC"/>
    <property type="match status" value="1"/>
</dbReference>
<evidence type="ECO:0000256" key="2">
    <source>
        <dbReference type="ARBA" id="ARBA00005417"/>
    </source>
</evidence>
<dbReference type="AlphaFoldDB" id="A0A916R9B4"/>
<keyword evidence="4" id="KW-0547">Nucleotide-binding</keyword>
<keyword evidence="7 8" id="KW-0472">Membrane</keyword>
<dbReference type="GO" id="GO:0005886">
    <property type="term" value="C:plasma membrane"/>
    <property type="evidence" value="ECO:0007669"/>
    <property type="project" value="UniProtKB-SubCell"/>
</dbReference>
<feature type="domain" description="ABC transporter" evidence="9">
    <location>
        <begin position="337"/>
        <end position="554"/>
    </location>
</feature>
<dbReference type="Gene3D" id="1.20.1560.10">
    <property type="entry name" value="ABC transporter type 1, transmembrane domain"/>
    <property type="match status" value="1"/>
</dbReference>
<feature type="transmembrane region" description="Helical" evidence="8">
    <location>
        <begin position="40"/>
        <end position="59"/>
    </location>
</feature>
<evidence type="ECO:0000256" key="3">
    <source>
        <dbReference type="ARBA" id="ARBA00022692"/>
    </source>
</evidence>
<comment type="similarity">
    <text evidence="2">Belongs to the ABC transporter superfamily.</text>
</comment>
<reference evidence="11 12" key="1">
    <citation type="journal article" date="2014" name="Int. J. Syst. Evol. Microbiol.">
        <title>Complete genome sequence of Corynebacterium casei LMG S-19264T (=DSM 44701T), isolated from a smear-ripened cheese.</title>
        <authorList>
            <consortium name="US DOE Joint Genome Institute (JGI-PGF)"/>
            <person name="Walter F."/>
            <person name="Albersmeier A."/>
            <person name="Kalinowski J."/>
            <person name="Ruckert C."/>
        </authorList>
    </citation>
    <scope>NUCLEOTIDE SEQUENCE [LARGE SCALE GENOMIC DNA]</scope>
    <source>
        <strain evidence="11 12">CGMCC 1.15896</strain>
    </source>
</reference>
<dbReference type="InterPro" id="IPR036640">
    <property type="entry name" value="ABC1_TM_sf"/>
</dbReference>
<dbReference type="InterPro" id="IPR027417">
    <property type="entry name" value="P-loop_NTPase"/>
</dbReference>
<evidence type="ECO:0000256" key="6">
    <source>
        <dbReference type="ARBA" id="ARBA00022989"/>
    </source>
</evidence>
<dbReference type="PANTHER" id="PTHR24221">
    <property type="entry name" value="ATP-BINDING CASSETTE SUB-FAMILY B"/>
    <property type="match status" value="1"/>
</dbReference>
<sequence>MKALAYFAPLFAPHWKRLALALVLSLITIAAGTALLGVSGWFLTATALTGAGISFNLFAPSAAVRGFSLIRIVSRYFEKLIGHNATLSLLSDIRRWLFAALFPRLPLPGRSLRHGDLVSRLTADVDNLDQLFLLAIGPMIAAIILGSIITGVLAHFLPAAAVIYGVAISVALFVIPVILIAATKKLGQNLVETAATLRAHVLDAVAGHDDIILFGQQQQTALRFEKTASELASLRKKQSLATSIAGASVQALTGLALIAILFTGLRTLELDAITGALLAGLVFAVMGSFEATNVIIRSVGKFGQAAASAERLKAVATMPPAIREAARPIALPEGNDIHFENVTFGYGASRPILENIHLSLAAGEHVAISGPSGSGKSTLLALLLRLADPQKGSITIARTDTRDVALADLHARVALLSQDSPVFFDTVRNNLLIAQPQATDAELWSALRTARLEQTIRALPLGLDTMIGETGATLSAGQARRLCLARTLLSPAGIVALDEPTAGLDRQTELEFLSDIPAALAGRTVLLVSHAQIPADLPLRRFILAHGELEEQSS</sequence>
<gene>
    <name evidence="11" type="ORF">GCM10011499_12380</name>
</gene>
<dbReference type="Gene3D" id="3.40.50.300">
    <property type="entry name" value="P-loop containing nucleotide triphosphate hydrolases"/>
    <property type="match status" value="1"/>
</dbReference>
<dbReference type="PROSITE" id="PS50929">
    <property type="entry name" value="ABC_TM1F"/>
    <property type="match status" value="1"/>
</dbReference>
<dbReference type="InterPro" id="IPR014223">
    <property type="entry name" value="ABC_CydC/D"/>
</dbReference>
<dbReference type="GO" id="GO:0045454">
    <property type="term" value="P:cell redox homeostasis"/>
    <property type="evidence" value="ECO:0007669"/>
    <property type="project" value="InterPro"/>
</dbReference>
<evidence type="ECO:0000256" key="4">
    <source>
        <dbReference type="ARBA" id="ARBA00022741"/>
    </source>
</evidence>
<protein>
    <submittedName>
        <fullName evidence="11">Thiol reductant ABC exporter subunit CydC</fullName>
    </submittedName>
</protein>
<dbReference type="GO" id="GO:0140359">
    <property type="term" value="F:ABC-type transporter activity"/>
    <property type="evidence" value="ECO:0007669"/>
    <property type="project" value="InterPro"/>
</dbReference>
<dbReference type="GO" id="GO:0034775">
    <property type="term" value="P:glutathione transmembrane transport"/>
    <property type="evidence" value="ECO:0007669"/>
    <property type="project" value="InterPro"/>
</dbReference>
<feature type="transmembrane region" description="Helical" evidence="8">
    <location>
        <begin position="240"/>
        <end position="262"/>
    </location>
</feature>
<dbReference type="GO" id="GO:0016887">
    <property type="term" value="F:ATP hydrolysis activity"/>
    <property type="evidence" value="ECO:0007669"/>
    <property type="project" value="InterPro"/>
</dbReference>
<dbReference type="PROSITE" id="PS00211">
    <property type="entry name" value="ABC_TRANSPORTER_1"/>
    <property type="match status" value="1"/>
</dbReference>
<dbReference type="Pfam" id="PF00005">
    <property type="entry name" value="ABC_tran"/>
    <property type="match status" value="1"/>
</dbReference>
<dbReference type="SMART" id="SM00382">
    <property type="entry name" value="AAA"/>
    <property type="match status" value="1"/>
</dbReference>
<keyword evidence="12" id="KW-1185">Reference proteome</keyword>
<evidence type="ECO:0000259" key="9">
    <source>
        <dbReference type="PROSITE" id="PS50893"/>
    </source>
</evidence>
<evidence type="ECO:0000313" key="12">
    <source>
        <dbReference type="Proteomes" id="UP000596977"/>
    </source>
</evidence>
<keyword evidence="6 8" id="KW-1133">Transmembrane helix</keyword>
<feature type="transmembrane region" description="Helical" evidence="8">
    <location>
        <begin position="162"/>
        <end position="182"/>
    </location>
</feature>
<dbReference type="Pfam" id="PF00664">
    <property type="entry name" value="ABC_membrane"/>
    <property type="match status" value="1"/>
</dbReference>
<evidence type="ECO:0000259" key="10">
    <source>
        <dbReference type="PROSITE" id="PS50929"/>
    </source>
</evidence>
<dbReference type="SUPFAM" id="SSF52540">
    <property type="entry name" value="P-loop containing nucleoside triphosphate hydrolases"/>
    <property type="match status" value="1"/>
</dbReference>